<dbReference type="InterPro" id="IPR036570">
    <property type="entry name" value="HORMA_dom_sf"/>
</dbReference>
<feature type="domain" description="Autophagy-related protein 13 N-terminal" evidence="7">
    <location>
        <begin position="227"/>
        <end position="331"/>
    </location>
</feature>
<evidence type="ECO:0000256" key="6">
    <source>
        <dbReference type="SAM" id="SignalP"/>
    </source>
</evidence>
<evidence type="ECO:0000256" key="3">
    <source>
        <dbReference type="ARBA" id="ARBA00023006"/>
    </source>
</evidence>
<dbReference type="GO" id="GO:0000423">
    <property type="term" value="P:mitophagy"/>
    <property type="evidence" value="ECO:0007669"/>
    <property type="project" value="TreeGrafter"/>
</dbReference>
<dbReference type="GO" id="GO:0005829">
    <property type="term" value="C:cytosol"/>
    <property type="evidence" value="ECO:0007669"/>
    <property type="project" value="TreeGrafter"/>
</dbReference>
<keyword evidence="6" id="KW-0732">Signal</keyword>
<dbReference type="PANTHER" id="PTHR13430">
    <property type="match status" value="1"/>
</dbReference>
<dbReference type="EMBL" id="CAJOBI010243838">
    <property type="protein sequence ID" value="CAF5090571.1"/>
    <property type="molecule type" value="Genomic_DNA"/>
</dbReference>
<organism evidence="8 9">
    <name type="scientific">Rotaria magnacalcarata</name>
    <dbReference type="NCBI Taxonomy" id="392030"/>
    <lineage>
        <taxon>Eukaryota</taxon>
        <taxon>Metazoa</taxon>
        <taxon>Spiralia</taxon>
        <taxon>Gnathifera</taxon>
        <taxon>Rotifera</taxon>
        <taxon>Eurotatoria</taxon>
        <taxon>Bdelloidea</taxon>
        <taxon>Philodinida</taxon>
        <taxon>Philodinidae</taxon>
        <taxon>Rotaria</taxon>
    </lineage>
</organism>
<feature type="transmembrane region" description="Helical" evidence="5">
    <location>
        <begin position="110"/>
        <end position="129"/>
    </location>
</feature>
<dbReference type="GO" id="GO:1990316">
    <property type="term" value="C:Atg1/ULK1 kinase complex"/>
    <property type="evidence" value="ECO:0007669"/>
    <property type="project" value="InterPro"/>
</dbReference>
<comment type="caution">
    <text evidence="8">The sequence shown here is derived from an EMBL/GenBank/DDBJ whole genome shotgun (WGS) entry which is preliminary data.</text>
</comment>
<feature type="chain" id="PRO_5035718459" description="Autophagy-related protein 13" evidence="6">
    <location>
        <begin position="20"/>
        <end position="369"/>
    </location>
</feature>
<dbReference type="InterPro" id="IPR040182">
    <property type="entry name" value="ATG13"/>
</dbReference>
<name>A0A8S3EWQ9_9BILA</name>
<feature type="signal peptide" evidence="6">
    <location>
        <begin position="1"/>
        <end position="19"/>
    </location>
</feature>
<evidence type="ECO:0000259" key="7">
    <source>
        <dbReference type="Pfam" id="PF10033"/>
    </source>
</evidence>
<keyword evidence="5" id="KW-0812">Transmembrane</keyword>
<dbReference type="GO" id="GO:0034497">
    <property type="term" value="P:protein localization to phagophore assembly site"/>
    <property type="evidence" value="ECO:0007669"/>
    <property type="project" value="TreeGrafter"/>
</dbReference>
<keyword evidence="5" id="KW-0472">Membrane</keyword>
<dbReference type="Proteomes" id="UP000676336">
    <property type="component" value="Unassembled WGS sequence"/>
</dbReference>
<dbReference type="InterPro" id="IPR018731">
    <property type="entry name" value="Atg13_N"/>
</dbReference>
<proteinExistence type="inferred from homology"/>
<dbReference type="PANTHER" id="PTHR13430:SF4">
    <property type="entry name" value="AUTOPHAGY-RELATED PROTEIN 13"/>
    <property type="match status" value="1"/>
</dbReference>
<dbReference type="GO" id="GO:0000407">
    <property type="term" value="C:phagophore assembly site"/>
    <property type="evidence" value="ECO:0007669"/>
    <property type="project" value="UniProtKB-SubCell"/>
</dbReference>
<evidence type="ECO:0000256" key="2">
    <source>
        <dbReference type="ARBA" id="ARBA00007341"/>
    </source>
</evidence>
<accession>A0A8S3EWQ9</accession>
<evidence type="ECO:0000256" key="1">
    <source>
        <dbReference type="ARBA" id="ARBA00004329"/>
    </source>
</evidence>
<comment type="similarity">
    <text evidence="2 4">Belongs to the ATG13 family. Metazoan subfamily.</text>
</comment>
<sequence>MTTILVLFLLIVISKTIFADLYPIVLFNDDTNILQKNISHMANVENTNNHWCELVTPDFILPTIKICVSRNKSLPNLDDRTIVSEWIDEIITTTNCSYFLSSSMTTSQKHILTIVELILLFILFLPFLFELYMTDYQLSNDDHDALEKFTKFFLVKAAQIIVQSRLGEKKTTKSKQVHSGNEWFYLSIKDIPEVTVNAKKCLGDAEHLLIDPPHSPFCVEISLRTPDCDTITLETWCISFDDSVSDPTQRVRFSVYNRMSIVLRSLLACTRATPTYQLSRKQSADKYIICYKMYSSEPIVSHLGEHYSKKTIGHIVTPIGRFVLNVAYRTCLTMSSPQVDSGTSSATTQFGMDIKDDYFSLYKNQNCEE</sequence>
<dbReference type="GO" id="GO:0034727">
    <property type="term" value="P:piecemeal microautophagy of the nucleus"/>
    <property type="evidence" value="ECO:0007669"/>
    <property type="project" value="TreeGrafter"/>
</dbReference>
<dbReference type="Gene3D" id="3.30.900.10">
    <property type="entry name" value="HORMA domain"/>
    <property type="match status" value="1"/>
</dbReference>
<gene>
    <name evidence="8" type="ORF">SMN809_LOCUS61203</name>
</gene>
<reference evidence="8" key="1">
    <citation type="submission" date="2021-02" db="EMBL/GenBank/DDBJ databases">
        <authorList>
            <person name="Nowell W R."/>
        </authorList>
    </citation>
    <scope>NUCLEOTIDE SEQUENCE</scope>
</reference>
<evidence type="ECO:0000313" key="9">
    <source>
        <dbReference type="Proteomes" id="UP000676336"/>
    </source>
</evidence>
<dbReference type="AlphaFoldDB" id="A0A8S3EWQ9"/>
<evidence type="ECO:0000313" key="8">
    <source>
        <dbReference type="EMBL" id="CAF5090571.1"/>
    </source>
</evidence>
<keyword evidence="3 4" id="KW-0072">Autophagy</keyword>
<evidence type="ECO:0000256" key="5">
    <source>
        <dbReference type="SAM" id="Phobius"/>
    </source>
</evidence>
<keyword evidence="5" id="KW-1133">Transmembrane helix</keyword>
<protein>
    <recommendedName>
        <fullName evidence="4">Autophagy-related protein 13</fullName>
    </recommendedName>
</protein>
<dbReference type="Pfam" id="PF10033">
    <property type="entry name" value="ATG13"/>
    <property type="match status" value="1"/>
</dbReference>
<comment type="subcellular location">
    <subcellularLocation>
        <location evidence="1">Preautophagosomal structure</location>
    </subcellularLocation>
</comment>
<evidence type="ECO:0000256" key="4">
    <source>
        <dbReference type="RuleBase" id="RU361214"/>
    </source>
</evidence>